<organism evidence="2 3">
    <name type="scientific">Cinchona calisaya</name>
    <dbReference type="NCBI Taxonomy" id="153742"/>
    <lineage>
        <taxon>Eukaryota</taxon>
        <taxon>Viridiplantae</taxon>
        <taxon>Streptophyta</taxon>
        <taxon>Embryophyta</taxon>
        <taxon>Tracheophyta</taxon>
        <taxon>Spermatophyta</taxon>
        <taxon>Magnoliopsida</taxon>
        <taxon>eudicotyledons</taxon>
        <taxon>Gunneridae</taxon>
        <taxon>Pentapetalae</taxon>
        <taxon>asterids</taxon>
        <taxon>lamiids</taxon>
        <taxon>Gentianales</taxon>
        <taxon>Rubiaceae</taxon>
        <taxon>Cinchonoideae</taxon>
        <taxon>Cinchoneae</taxon>
        <taxon>Cinchona</taxon>
    </lineage>
</organism>
<sequence>MKHSNAASSPLSSSEYSQSSNFVPLNPEIEPQICLENHLNPSVVPPGSSDIPSGSNKPDCDKYQRCDGFGKKVFGGLLLCSSLQISVIERNNDQNPPLNALPGHKQPQQEEEEAAIQQPNVDVAAADDDSDNPINLYHNPINDQEDQKCPSHQ</sequence>
<protein>
    <submittedName>
        <fullName evidence="2">Uncharacterized protein</fullName>
    </submittedName>
</protein>
<evidence type="ECO:0000313" key="3">
    <source>
        <dbReference type="Proteomes" id="UP001630127"/>
    </source>
</evidence>
<keyword evidence="3" id="KW-1185">Reference proteome</keyword>
<gene>
    <name evidence="2" type="ORF">ACH5RR_018177</name>
</gene>
<reference evidence="2 3" key="1">
    <citation type="submission" date="2024-11" db="EMBL/GenBank/DDBJ databases">
        <title>A near-complete genome assembly of Cinchona calisaya.</title>
        <authorList>
            <person name="Lian D.C."/>
            <person name="Zhao X.W."/>
            <person name="Wei L."/>
        </authorList>
    </citation>
    <scope>NUCLEOTIDE SEQUENCE [LARGE SCALE GENOMIC DNA]</scope>
    <source>
        <tissue evidence="2">Nenye</tissue>
    </source>
</reference>
<dbReference type="EMBL" id="JBJUIK010000008">
    <property type="protein sequence ID" value="KAL3520028.1"/>
    <property type="molecule type" value="Genomic_DNA"/>
</dbReference>
<feature type="compositionally biased region" description="Low complexity" evidence="1">
    <location>
        <begin position="115"/>
        <end position="124"/>
    </location>
</feature>
<evidence type="ECO:0000313" key="2">
    <source>
        <dbReference type="EMBL" id="KAL3520028.1"/>
    </source>
</evidence>
<feature type="region of interest" description="Disordered" evidence="1">
    <location>
        <begin position="91"/>
        <end position="153"/>
    </location>
</feature>
<dbReference type="AlphaFoldDB" id="A0ABD2ZM06"/>
<feature type="region of interest" description="Disordered" evidence="1">
    <location>
        <begin position="1"/>
        <end position="61"/>
    </location>
</feature>
<feature type="compositionally biased region" description="Low complexity" evidence="1">
    <location>
        <begin position="1"/>
        <end position="20"/>
    </location>
</feature>
<name>A0ABD2ZM06_9GENT</name>
<dbReference type="Proteomes" id="UP001630127">
    <property type="component" value="Unassembled WGS sequence"/>
</dbReference>
<evidence type="ECO:0000256" key="1">
    <source>
        <dbReference type="SAM" id="MobiDB-lite"/>
    </source>
</evidence>
<proteinExistence type="predicted"/>
<accession>A0ABD2ZM06</accession>
<comment type="caution">
    <text evidence="2">The sequence shown here is derived from an EMBL/GenBank/DDBJ whole genome shotgun (WGS) entry which is preliminary data.</text>
</comment>